<dbReference type="InterPro" id="IPR017938">
    <property type="entry name" value="Riboflavin_synthase-like_b-brl"/>
</dbReference>
<dbReference type="KEGG" id="crie:AK829_11320"/>
<evidence type="ECO:0000256" key="1">
    <source>
        <dbReference type="ARBA" id="ARBA00001974"/>
    </source>
</evidence>
<dbReference type="PANTHER" id="PTHR47354:SF5">
    <property type="entry name" value="PROTEIN RFBI"/>
    <property type="match status" value="1"/>
</dbReference>
<reference evidence="2 3" key="1">
    <citation type="submission" date="2015-08" db="EMBL/GenBank/DDBJ databases">
        <authorList>
            <person name="Babu N.S."/>
            <person name="Beckwith C.J."/>
            <person name="Beseler K.G."/>
            <person name="Brison A."/>
            <person name="Carone J.V."/>
            <person name="Caskin T.P."/>
            <person name="Diamond M."/>
            <person name="Durham M.E."/>
            <person name="Foxe J.M."/>
            <person name="Go M."/>
            <person name="Henderson B.A."/>
            <person name="Jones I.B."/>
            <person name="McGettigan J.A."/>
            <person name="Micheletti S.J."/>
            <person name="Nasrallah M.E."/>
            <person name="Ortiz D."/>
            <person name="Piller C.R."/>
            <person name="Privatt S.R."/>
            <person name="Schneider S.L."/>
            <person name="Sharp S."/>
            <person name="Smith T.C."/>
            <person name="Stanton J.D."/>
            <person name="Ullery H.E."/>
            <person name="Wilson R.J."/>
            <person name="Serrano M.G."/>
            <person name="Buck G."/>
            <person name="Lee V."/>
            <person name="Wang Y."/>
            <person name="Carvalho R."/>
            <person name="Voegtly L."/>
            <person name="Shi R."/>
            <person name="Duckworth R."/>
            <person name="Johnson A."/>
            <person name="Loviza R."/>
            <person name="Walstead R."/>
            <person name="Shah Z."/>
            <person name="Kiflezghi M."/>
            <person name="Wade K."/>
            <person name="Ball S.L."/>
            <person name="Bradley K.W."/>
            <person name="Asai D.J."/>
            <person name="Bowman C.A."/>
            <person name="Russell D.A."/>
            <person name="Pope W.H."/>
            <person name="Jacobs-Sera D."/>
            <person name="Hendrix R.W."/>
            <person name="Hatfull G.F."/>
        </authorList>
    </citation>
    <scope>NUCLEOTIDE SEQUENCE [LARGE SCALE GENOMIC DNA]</scope>
    <source>
        <strain evidence="2 3">PUDD_83A45</strain>
    </source>
</reference>
<dbReference type="PATRIC" id="fig|156976.3.peg.2282"/>
<proteinExistence type="predicted"/>
<accession>A0A0K1RDZ5</accession>
<evidence type="ECO:0000313" key="2">
    <source>
        <dbReference type="EMBL" id="AKV59613.1"/>
    </source>
</evidence>
<dbReference type="EMBL" id="CP012342">
    <property type="protein sequence ID" value="AKV59613.1"/>
    <property type="molecule type" value="Genomic_DNA"/>
</dbReference>
<keyword evidence="3" id="KW-1185">Reference proteome</keyword>
<comment type="cofactor">
    <cofactor evidence="1">
        <name>FAD</name>
        <dbReference type="ChEBI" id="CHEBI:57692"/>
    </cofactor>
</comment>
<sequence length="356" mass="37426">MKDPANVRAEWFQLFIDAYPQGAALLPQGTTEMPQIALDAVEYVLEHATHAAHAGANGEDSAGNASAPELPEEVTRRLEAWALDLRRTGFPPAEFGAVGGLYGGVVKLEKPQREVLAAAADVMRKASEAADAAGIAPAHVAQVTDVTQAAGVTVLRLETGSQIEYQPGQVLPVMLSGRPGEWHQWAPATPSNNFGQLEFHAELDSDPGDFVTVGAPRGNGVEIGERDVLLVAVGTGLAAAKAIVFDLLERAEKPNVHLIIAPGPEGFYDLATLSALAKAQPWLTVTCASADPELDTGGLPCVRVPLHMLVEGPGTWWGRDVILSGSEADITPLAETLAELDPQVIAHDASASPFAQ</sequence>
<dbReference type="InterPro" id="IPR050415">
    <property type="entry name" value="MRET"/>
</dbReference>
<evidence type="ECO:0008006" key="4">
    <source>
        <dbReference type="Google" id="ProtNLM"/>
    </source>
</evidence>
<dbReference type="InterPro" id="IPR039261">
    <property type="entry name" value="FNR_nucleotide-bd"/>
</dbReference>
<dbReference type="SUPFAM" id="SSF52343">
    <property type="entry name" value="Ferredoxin reductase-like, C-terminal NADP-linked domain"/>
    <property type="match status" value="1"/>
</dbReference>
<dbReference type="Gene3D" id="3.40.50.80">
    <property type="entry name" value="Nucleotide-binding domain of ferredoxin-NADP reductase (FNR) module"/>
    <property type="match status" value="1"/>
</dbReference>
<organism evidence="2 3">
    <name type="scientific">Corynebacterium riegelii</name>
    <dbReference type="NCBI Taxonomy" id="156976"/>
    <lineage>
        <taxon>Bacteria</taxon>
        <taxon>Bacillati</taxon>
        <taxon>Actinomycetota</taxon>
        <taxon>Actinomycetes</taxon>
        <taxon>Mycobacteriales</taxon>
        <taxon>Corynebacteriaceae</taxon>
        <taxon>Corynebacterium</taxon>
    </lineage>
</organism>
<dbReference type="Proteomes" id="UP000060016">
    <property type="component" value="Chromosome"/>
</dbReference>
<dbReference type="STRING" id="156976.AK829_11320"/>
<evidence type="ECO:0000313" key="3">
    <source>
        <dbReference type="Proteomes" id="UP000060016"/>
    </source>
</evidence>
<name>A0A0K1RDZ5_9CORY</name>
<dbReference type="SUPFAM" id="SSF63380">
    <property type="entry name" value="Riboflavin synthase domain-like"/>
    <property type="match status" value="1"/>
</dbReference>
<dbReference type="AlphaFoldDB" id="A0A0K1RDZ5"/>
<dbReference type="PANTHER" id="PTHR47354">
    <property type="entry name" value="NADH OXIDOREDUCTASE HCR"/>
    <property type="match status" value="1"/>
</dbReference>
<dbReference type="RefSeq" id="WP_052205990.1">
    <property type="nucleotide sequence ID" value="NZ_BAAAGW010000013.1"/>
</dbReference>
<protein>
    <recommendedName>
        <fullName evidence="4">2-polyprenylphenol hydroxylase</fullName>
    </recommendedName>
</protein>
<gene>
    <name evidence="2" type="ORF">AK829_11320</name>
</gene>
<dbReference type="GO" id="GO:0016491">
    <property type="term" value="F:oxidoreductase activity"/>
    <property type="evidence" value="ECO:0007669"/>
    <property type="project" value="TreeGrafter"/>
</dbReference>